<dbReference type="SMART" id="SM00768">
    <property type="entry name" value="X8"/>
    <property type="match status" value="2"/>
</dbReference>
<keyword evidence="2" id="KW-0472">Membrane</keyword>
<dbReference type="GO" id="GO:0009506">
    <property type="term" value="C:plasmodesma"/>
    <property type="evidence" value="ECO:0007669"/>
    <property type="project" value="UniProtKB-ARBA"/>
</dbReference>
<evidence type="ECO:0000256" key="3">
    <source>
        <dbReference type="ARBA" id="ARBA00022729"/>
    </source>
</evidence>
<evidence type="ECO:0000259" key="6">
    <source>
        <dbReference type="SMART" id="SM00768"/>
    </source>
</evidence>
<organism evidence="7 8">
    <name type="scientific">Brassica carinata</name>
    <name type="common">Ethiopian mustard</name>
    <name type="synonym">Abyssinian cabbage</name>
    <dbReference type="NCBI Taxonomy" id="52824"/>
    <lineage>
        <taxon>Eukaryota</taxon>
        <taxon>Viridiplantae</taxon>
        <taxon>Streptophyta</taxon>
        <taxon>Embryophyta</taxon>
        <taxon>Tracheophyta</taxon>
        <taxon>Spermatophyta</taxon>
        <taxon>Magnoliopsida</taxon>
        <taxon>eudicotyledons</taxon>
        <taxon>Gunneridae</taxon>
        <taxon>Pentapetalae</taxon>
        <taxon>rosids</taxon>
        <taxon>malvids</taxon>
        <taxon>Brassicales</taxon>
        <taxon>Brassicaceae</taxon>
        <taxon>Brassiceae</taxon>
        <taxon>Brassica</taxon>
    </lineage>
</organism>
<sequence>MAIKNSVSLLLSSLMVFALICIPTISAQNGPWCVANRKVSDQVVQAAAVWTCQQSGVDCSRIQLGQNCFLPNTIKDHASVVFNTYYQHFKHQGGSCDFHGAAVITQTDPTQNGPWCVANRKVSDQVVQAAAVWTCQQSGVDCSRIQLGQNCFLPNTIKDHASVVFNTYYQHFKHQGGSCDFHGAAVITQTDPKQR</sequence>
<dbReference type="EMBL" id="JAAMPC010000004">
    <property type="protein sequence ID" value="KAG2317099.1"/>
    <property type="molecule type" value="Genomic_DNA"/>
</dbReference>
<dbReference type="Gene3D" id="1.20.58.1040">
    <property type="match status" value="2"/>
</dbReference>
<evidence type="ECO:0000256" key="1">
    <source>
        <dbReference type="ARBA" id="ARBA00004609"/>
    </source>
</evidence>
<evidence type="ECO:0000256" key="2">
    <source>
        <dbReference type="ARBA" id="ARBA00022622"/>
    </source>
</evidence>
<dbReference type="GO" id="GO:0098552">
    <property type="term" value="C:side of membrane"/>
    <property type="evidence" value="ECO:0007669"/>
    <property type="project" value="UniProtKB-KW"/>
</dbReference>
<dbReference type="Proteomes" id="UP000886595">
    <property type="component" value="Unassembled WGS sequence"/>
</dbReference>
<dbReference type="InterPro" id="IPR012946">
    <property type="entry name" value="X8"/>
</dbReference>
<accession>A0A8X7VSS7</accession>
<evidence type="ECO:0000256" key="4">
    <source>
        <dbReference type="ARBA" id="ARBA00023288"/>
    </source>
</evidence>
<dbReference type="InterPro" id="IPR044788">
    <property type="entry name" value="X8_dom_prot"/>
</dbReference>
<feature type="domain" description="X8" evidence="6">
    <location>
        <begin position="31"/>
        <end position="113"/>
    </location>
</feature>
<feature type="signal peptide" evidence="5">
    <location>
        <begin position="1"/>
        <end position="27"/>
    </location>
</feature>
<evidence type="ECO:0000313" key="8">
    <source>
        <dbReference type="Proteomes" id="UP000886595"/>
    </source>
</evidence>
<gene>
    <name evidence="7" type="ORF">Bca52824_020221</name>
</gene>
<dbReference type="PANTHER" id="PTHR31044">
    <property type="entry name" value="BETA-1,3 GLUCANASE"/>
    <property type="match status" value="1"/>
</dbReference>
<keyword evidence="4" id="KW-0449">Lipoprotein</keyword>
<dbReference type="OrthoDB" id="1104440at2759"/>
<keyword evidence="8" id="KW-1185">Reference proteome</keyword>
<keyword evidence="2" id="KW-0336">GPI-anchor</keyword>
<keyword evidence="3 5" id="KW-0732">Signal</keyword>
<feature type="domain" description="X8" evidence="6">
    <location>
        <begin position="114"/>
        <end position="193"/>
    </location>
</feature>
<keyword evidence="2" id="KW-0325">Glycoprotein</keyword>
<dbReference type="Pfam" id="PF07983">
    <property type="entry name" value="X8"/>
    <property type="match status" value="2"/>
</dbReference>
<reference evidence="7 8" key="1">
    <citation type="submission" date="2020-02" db="EMBL/GenBank/DDBJ databases">
        <authorList>
            <person name="Ma Q."/>
            <person name="Huang Y."/>
            <person name="Song X."/>
            <person name="Pei D."/>
        </authorList>
    </citation>
    <scope>NUCLEOTIDE SEQUENCE [LARGE SCALE GENOMIC DNA]</scope>
    <source>
        <strain evidence="7">Sxm20200214</strain>
        <tissue evidence="7">Leaf</tissue>
    </source>
</reference>
<dbReference type="AlphaFoldDB" id="A0A8X7VSS7"/>
<protein>
    <recommendedName>
        <fullName evidence="6">X8 domain-containing protein</fullName>
    </recommendedName>
</protein>
<comment type="subcellular location">
    <subcellularLocation>
        <location evidence="1">Cell membrane</location>
        <topology evidence="1">Lipid-anchor</topology>
        <topology evidence="1">GPI-anchor</topology>
    </subcellularLocation>
</comment>
<dbReference type="PANTHER" id="PTHR31044:SF55">
    <property type="entry name" value="CARBOHYDRATE-BINDING X8 DOMAIN SUPERFAMILY PROTEIN"/>
    <property type="match status" value="1"/>
</dbReference>
<evidence type="ECO:0000313" key="7">
    <source>
        <dbReference type="EMBL" id="KAG2317099.1"/>
    </source>
</evidence>
<name>A0A8X7VSS7_BRACI</name>
<comment type="caution">
    <text evidence="7">The sequence shown here is derived from an EMBL/GenBank/DDBJ whole genome shotgun (WGS) entry which is preliminary data.</text>
</comment>
<feature type="chain" id="PRO_5036471317" description="X8 domain-containing protein" evidence="5">
    <location>
        <begin position="28"/>
        <end position="195"/>
    </location>
</feature>
<proteinExistence type="predicted"/>
<evidence type="ECO:0000256" key="5">
    <source>
        <dbReference type="SAM" id="SignalP"/>
    </source>
</evidence>
<dbReference type="GO" id="GO:0005886">
    <property type="term" value="C:plasma membrane"/>
    <property type="evidence" value="ECO:0007669"/>
    <property type="project" value="UniProtKB-SubCell"/>
</dbReference>